<name>A0A8S1JP09_PARPR</name>
<feature type="compositionally biased region" description="Basic residues" evidence="1">
    <location>
        <begin position="1"/>
        <end position="11"/>
    </location>
</feature>
<protein>
    <submittedName>
        <fullName evidence="2">Uncharacterized protein</fullName>
    </submittedName>
</protein>
<feature type="region of interest" description="Disordered" evidence="1">
    <location>
        <begin position="1"/>
        <end position="24"/>
    </location>
</feature>
<organism evidence="2 3">
    <name type="scientific">Paramecium primaurelia</name>
    <dbReference type="NCBI Taxonomy" id="5886"/>
    <lineage>
        <taxon>Eukaryota</taxon>
        <taxon>Sar</taxon>
        <taxon>Alveolata</taxon>
        <taxon>Ciliophora</taxon>
        <taxon>Intramacronucleata</taxon>
        <taxon>Oligohymenophorea</taxon>
        <taxon>Peniculida</taxon>
        <taxon>Parameciidae</taxon>
        <taxon>Paramecium</taxon>
    </lineage>
</organism>
<dbReference type="Proteomes" id="UP000688137">
    <property type="component" value="Unassembled WGS sequence"/>
</dbReference>
<dbReference type="EMBL" id="CAJJDM010000003">
    <property type="protein sequence ID" value="CAD8044203.1"/>
    <property type="molecule type" value="Genomic_DNA"/>
</dbReference>
<proteinExistence type="predicted"/>
<feature type="compositionally biased region" description="Basic and acidic residues" evidence="1">
    <location>
        <begin position="93"/>
        <end position="104"/>
    </location>
</feature>
<accession>A0A8S1JP09</accession>
<keyword evidence="3" id="KW-1185">Reference proteome</keyword>
<sequence length="147" mass="17454">MQKNKRGRPKKQQQQQQNIIAINHSISLRNNKQKDHLDITTEYDKIMAQIKEAYASLNDASLKKQQQIQDSPKKLKKIVKRSQKLKHPTKSNKKQESPEENVKLEHQNLQEHLEQMISKFQQIFKNFAENIKIEITKTEQEMLKILK</sequence>
<evidence type="ECO:0000313" key="3">
    <source>
        <dbReference type="Proteomes" id="UP000688137"/>
    </source>
</evidence>
<reference evidence="2" key="1">
    <citation type="submission" date="2021-01" db="EMBL/GenBank/DDBJ databases">
        <authorList>
            <consortium name="Genoscope - CEA"/>
            <person name="William W."/>
        </authorList>
    </citation>
    <scope>NUCLEOTIDE SEQUENCE</scope>
</reference>
<comment type="caution">
    <text evidence="2">The sequence shown here is derived from an EMBL/GenBank/DDBJ whole genome shotgun (WGS) entry which is preliminary data.</text>
</comment>
<gene>
    <name evidence="2" type="ORF">PPRIM_AZ9-3.1.T0060285</name>
</gene>
<feature type="region of interest" description="Disordered" evidence="1">
    <location>
        <begin position="65"/>
        <end position="104"/>
    </location>
</feature>
<evidence type="ECO:0000313" key="2">
    <source>
        <dbReference type="EMBL" id="CAD8044203.1"/>
    </source>
</evidence>
<feature type="compositionally biased region" description="Basic residues" evidence="1">
    <location>
        <begin position="74"/>
        <end position="92"/>
    </location>
</feature>
<dbReference type="AlphaFoldDB" id="A0A8S1JP09"/>
<evidence type="ECO:0000256" key="1">
    <source>
        <dbReference type="SAM" id="MobiDB-lite"/>
    </source>
</evidence>